<reference evidence="2 3" key="1">
    <citation type="submission" date="2016-07" db="EMBL/GenBank/DDBJ databases">
        <title>Pervasive Adenine N6-methylation of Active Genes in Fungi.</title>
        <authorList>
            <consortium name="DOE Joint Genome Institute"/>
            <person name="Mondo S.J."/>
            <person name="Dannebaum R.O."/>
            <person name="Kuo R.C."/>
            <person name="Labutti K."/>
            <person name="Haridas S."/>
            <person name="Kuo A."/>
            <person name="Salamov A."/>
            <person name="Ahrendt S.R."/>
            <person name="Lipzen A."/>
            <person name="Sullivan W."/>
            <person name="Andreopoulos W.B."/>
            <person name="Clum A."/>
            <person name="Lindquist E."/>
            <person name="Daum C."/>
            <person name="Ramamoorthy G.K."/>
            <person name="Gryganskyi A."/>
            <person name="Culley D."/>
            <person name="Magnuson J.K."/>
            <person name="James T.Y."/>
            <person name="O'Malley M.A."/>
            <person name="Stajich J.E."/>
            <person name="Spatafora J.W."/>
            <person name="Visel A."/>
            <person name="Grigoriev I.V."/>
        </authorList>
    </citation>
    <scope>NUCLEOTIDE SEQUENCE [LARGE SCALE GENOMIC DNA]</scope>
    <source>
        <strain evidence="2 3">JEL800</strain>
    </source>
</reference>
<keyword evidence="1" id="KW-1133">Transmembrane helix</keyword>
<evidence type="ECO:0000313" key="2">
    <source>
        <dbReference type="EMBL" id="ORY42252.1"/>
    </source>
</evidence>
<name>A0A1Y2C5D2_9FUNG</name>
<keyword evidence="3" id="KW-1185">Reference proteome</keyword>
<evidence type="ECO:0000313" key="3">
    <source>
        <dbReference type="Proteomes" id="UP000193642"/>
    </source>
</evidence>
<dbReference type="AlphaFoldDB" id="A0A1Y2C5D2"/>
<feature type="transmembrane region" description="Helical" evidence="1">
    <location>
        <begin position="330"/>
        <end position="354"/>
    </location>
</feature>
<comment type="caution">
    <text evidence="2">The sequence shown here is derived from an EMBL/GenBank/DDBJ whole genome shotgun (WGS) entry which is preliminary data.</text>
</comment>
<accession>A0A1Y2C5D2</accession>
<dbReference type="Proteomes" id="UP000193642">
    <property type="component" value="Unassembled WGS sequence"/>
</dbReference>
<protein>
    <submittedName>
        <fullName evidence="2">Uncharacterized protein</fullName>
    </submittedName>
</protein>
<organism evidence="2 3">
    <name type="scientific">Rhizoclosmatium globosum</name>
    <dbReference type="NCBI Taxonomy" id="329046"/>
    <lineage>
        <taxon>Eukaryota</taxon>
        <taxon>Fungi</taxon>
        <taxon>Fungi incertae sedis</taxon>
        <taxon>Chytridiomycota</taxon>
        <taxon>Chytridiomycota incertae sedis</taxon>
        <taxon>Chytridiomycetes</taxon>
        <taxon>Chytridiales</taxon>
        <taxon>Chytriomycetaceae</taxon>
        <taxon>Rhizoclosmatium</taxon>
    </lineage>
</organism>
<gene>
    <name evidence="2" type="ORF">BCR33DRAFT_718442</name>
</gene>
<dbReference type="OrthoDB" id="2158305at2759"/>
<evidence type="ECO:0000256" key="1">
    <source>
        <dbReference type="SAM" id="Phobius"/>
    </source>
</evidence>
<proteinExistence type="predicted"/>
<keyword evidence="1" id="KW-0812">Transmembrane</keyword>
<keyword evidence="1" id="KW-0472">Membrane</keyword>
<dbReference type="EMBL" id="MCGO01000029">
    <property type="protein sequence ID" value="ORY42252.1"/>
    <property type="molecule type" value="Genomic_DNA"/>
</dbReference>
<sequence length="408" mass="42775">MSPTLIAGIAYSDSNCKSPIRIDYTSNTTDCNPAAISSQCSKSQSTGAYFTTACVNDTSTFGDNYWHDKTMQYQSLNAGQGCGGAIISGVQYPVGSCVPVPNATGDLHYEKVLINATDASVSWMKFSDSSCSTLTSLESQGVRPQNSCISSFNKVSILNNNGVRVVTSFSGLDCSTPIHIGFEVALTKCEAAGPQCSFDLDTNSYLTVSCPQTYDLTNLVDEISPDSTYITIQSYTDLICGVPSLTETIRIGSCLNITTAGTGLAANSVKAVLSADGSSASLIYYSSSTCDGSSISSNLYPTNGGCTSFGKVLSVMKGVPHSDGGSKPSFAAIFGGGVGGLVALALLVTGFFCWRKRQREKGVSIMQGEAPRTGNVEIGTNAVEQAGTQSGFMVASRQKPVKRFSMFT</sequence>